<evidence type="ECO:0000259" key="7">
    <source>
        <dbReference type="Pfam" id="PF23914"/>
    </source>
</evidence>
<evidence type="ECO:0000256" key="5">
    <source>
        <dbReference type="SAM" id="Phobius"/>
    </source>
</evidence>
<dbReference type="Pfam" id="PF23892">
    <property type="entry name" value="Ig_CycH"/>
    <property type="match status" value="1"/>
</dbReference>
<dbReference type="GO" id="GO:0030313">
    <property type="term" value="C:cell envelope"/>
    <property type="evidence" value="ECO:0007669"/>
    <property type="project" value="UniProtKB-SubCell"/>
</dbReference>
<evidence type="ECO:0000256" key="1">
    <source>
        <dbReference type="ARBA" id="ARBA00004196"/>
    </source>
</evidence>
<dbReference type="GO" id="GO:0017004">
    <property type="term" value="P:cytochrome complex assembly"/>
    <property type="evidence" value="ECO:0007669"/>
    <property type="project" value="UniProtKB-KW"/>
</dbReference>
<comment type="caution">
    <text evidence="8">The sequence shown here is derived from an EMBL/GenBank/DDBJ whole genome shotgun (WGS) entry which is preliminary data.</text>
</comment>
<keyword evidence="2" id="KW-0677">Repeat</keyword>
<sequence length="404" mass="45298">MTLFWISTVLLTLVACILVALPLIKKKGNNDDVLRDELNKALYKDRLLELAEETNEGLVENQDELISDLKQSLLDDIPHDKQGKEIHISPKAVLIPALLLTVLMSYGLYLRFGGAQEVVQWQEVNSNLPQLSKKLLSSSATPLSEDELADLALALRTRLHYQPEDETGWMLLGRVAMANRDVTTAVQAMKKSYALDSENTNIQLSYAQALMLSQDEMDRDMARSVLGRLIQQDYVDVKVFSLLAFDAFERQDFPAAIKYWSLMQQMIGADDPRYQMLQRSIESARKQIAGSDLSDKSIAVEISVSPQAQLNPDAALIVSVHRADGSPMPVAAARYPLGSFPRTVVLDDRNSMLEGQKLSSLEKFIIRVRADSDGNVATRDHDWYGESKILEFRQPVAVTIDQQY</sequence>
<keyword evidence="3" id="KW-0201">Cytochrome c-type biogenesis</keyword>
<evidence type="ECO:0000256" key="3">
    <source>
        <dbReference type="ARBA" id="ARBA00022748"/>
    </source>
</evidence>
<dbReference type="InterPro" id="IPR056412">
    <property type="entry name" value="Ig_CycH"/>
</dbReference>
<keyword evidence="9" id="KW-1185">Reference proteome</keyword>
<dbReference type="Pfam" id="PF23914">
    <property type="entry name" value="TPR_CcmH_CycH"/>
    <property type="match status" value="1"/>
</dbReference>
<keyword evidence="5" id="KW-0812">Transmembrane</keyword>
<evidence type="ECO:0000259" key="6">
    <source>
        <dbReference type="Pfam" id="PF23892"/>
    </source>
</evidence>
<keyword evidence="5" id="KW-0472">Membrane</keyword>
<evidence type="ECO:0000256" key="2">
    <source>
        <dbReference type="ARBA" id="ARBA00022737"/>
    </source>
</evidence>
<protein>
    <submittedName>
        <fullName evidence="8">C-type cytochrome biogenesis protein CcmI</fullName>
    </submittedName>
</protein>
<feature type="domain" description="Cytochrome c-type biogenesis protein H Ig-like" evidence="6">
    <location>
        <begin position="298"/>
        <end position="401"/>
    </location>
</feature>
<dbReference type="InterPro" id="IPR051263">
    <property type="entry name" value="C-type_cytochrome_biogenesis"/>
</dbReference>
<dbReference type="GO" id="GO:0005886">
    <property type="term" value="C:plasma membrane"/>
    <property type="evidence" value="ECO:0007669"/>
    <property type="project" value="TreeGrafter"/>
</dbReference>
<reference evidence="8 9" key="1">
    <citation type="submission" date="2019-07" db="EMBL/GenBank/DDBJ databases">
        <title>Whole genome shotgun sequence of Vibrio sagamiensis NBRC 104589.</title>
        <authorList>
            <person name="Hosoyama A."/>
            <person name="Uohara A."/>
            <person name="Ohji S."/>
            <person name="Ichikawa N."/>
        </authorList>
    </citation>
    <scope>NUCLEOTIDE SEQUENCE [LARGE SCALE GENOMIC DNA]</scope>
    <source>
        <strain evidence="8 9">NBRC 104589</strain>
    </source>
</reference>
<dbReference type="Gene3D" id="1.25.40.10">
    <property type="entry name" value="Tetratricopeptide repeat domain"/>
    <property type="match status" value="1"/>
</dbReference>
<proteinExistence type="predicted"/>
<keyword evidence="4" id="KW-0802">TPR repeat</keyword>
<dbReference type="PANTHER" id="PTHR47870:SF2">
    <property type="entry name" value="FORMATE-DEPENDENT NITRITE REDUCTASE COMPLEX SUBUNIT NRFF"/>
    <property type="match status" value="1"/>
</dbReference>
<dbReference type="InterPro" id="IPR056413">
    <property type="entry name" value="TPR_CcmH_CycH"/>
</dbReference>
<dbReference type="Proteomes" id="UP000321922">
    <property type="component" value="Unassembled WGS sequence"/>
</dbReference>
<accession>A0A511QAS5</accession>
<organism evidence="8 9">
    <name type="scientific">Vibrio sagamiensis NBRC 104589</name>
    <dbReference type="NCBI Taxonomy" id="1219064"/>
    <lineage>
        <taxon>Bacteria</taxon>
        <taxon>Pseudomonadati</taxon>
        <taxon>Pseudomonadota</taxon>
        <taxon>Gammaproteobacteria</taxon>
        <taxon>Vibrionales</taxon>
        <taxon>Vibrionaceae</taxon>
        <taxon>Vibrio</taxon>
    </lineage>
</organism>
<keyword evidence="5" id="KW-1133">Transmembrane helix</keyword>
<evidence type="ECO:0000313" key="9">
    <source>
        <dbReference type="Proteomes" id="UP000321922"/>
    </source>
</evidence>
<dbReference type="PANTHER" id="PTHR47870">
    <property type="entry name" value="CYTOCHROME C-TYPE BIOGENESIS PROTEIN CCMH"/>
    <property type="match status" value="1"/>
</dbReference>
<name>A0A511QAS5_9VIBR</name>
<comment type="subcellular location">
    <subcellularLocation>
        <location evidence="1">Cell envelope</location>
    </subcellularLocation>
</comment>
<gene>
    <name evidence="8" type="ORF">VSA01S_04770</name>
</gene>
<dbReference type="RefSeq" id="WP_039980166.1">
    <property type="nucleotide sequence ID" value="NZ_BAOJ01000028.1"/>
</dbReference>
<dbReference type="NCBIfam" id="TIGR03142">
    <property type="entry name" value="cytochro_ccmI"/>
    <property type="match status" value="1"/>
</dbReference>
<dbReference type="SUPFAM" id="SSF48452">
    <property type="entry name" value="TPR-like"/>
    <property type="match status" value="1"/>
</dbReference>
<feature type="transmembrane region" description="Helical" evidence="5">
    <location>
        <begin position="6"/>
        <end position="24"/>
    </location>
</feature>
<feature type="domain" description="Cytochrome c-type biogenesis protein H TPR" evidence="7">
    <location>
        <begin position="117"/>
        <end position="274"/>
    </location>
</feature>
<dbReference type="InterPro" id="IPR011990">
    <property type="entry name" value="TPR-like_helical_dom_sf"/>
</dbReference>
<evidence type="ECO:0000256" key="4">
    <source>
        <dbReference type="ARBA" id="ARBA00022803"/>
    </source>
</evidence>
<dbReference type="AlphaFoldDB" id="A0A511QAS5"/>
<evidence type="ECO:0000313" key="8">
    <source>
        <dbReference type="EMBL" id="GEM74365.1"/>
    </source>
</evidence>
<dbReference type="OrthoDB" id="9776053at2"/>
<dbReference type="InterPro" id="IPR017560">
    <property type="entry name" value="Cyt_c_biogenesis_CcmI"/>
</dbReference>
<dbReference type="EMBL" id="BJXJ01000003">
    <property type="protein sequence ID" value="GEM74365.1"/>
    <property type="molecule type" value="Genomic_DNA"/>
</dbReference>